<dbReference type="Proteomes" id="UP001596540">
    <property type="component" value="Unassembled WGS sequence"/>
</dbReference>
<protein>
    <recommendedName>
        <fullName evidence="4">ATP synthase protein I</fullName>
    </recommendedName>
</protein>
<organism evidence="2 3">
    <name type="scientific">Marinactinospora rubrisoli</name>
    <dbReference type="NCBI Taxonomy" id="2715399"/>
    <lineage>
        <taxon>Bacteria</taxon>
        <taxon>Bacillati</taxon>
        <taxon>Actinomycetota</taxon>
        <taxon>Actinomycetes</taxon>
        <taxon>Streptosporangiales</taxon>
        <taxon>Nocardiopsidaceae</taxon>
        <taxon>Marinactinospora</taxon>
    </lineage>
</organism>
<keyword evidence="1" id="KW-0472">Membrane</keyword>
<keyword evidence="1" id="KW-1133">Transmembrane helix</keyword>
<feature type="transmembrane region" description="Helical" evidence="1">
    <location>
        <begin position="48"/>
        <end position="66"/>
    </location>
</feature>
<feature type="transmembrane region" description="Helical" evidence="1">
    <location>
        <begin position="20"/>
        <end position="42"/>
    </location>
</feature>
<evidence type="ECO:0000313" key="2">
    <source>
        <dbReference type="EMBL" id="MFC7326905.1"/>
    </source>
</evidence>
<evidence type="ECO:0008006" key="4">
    <source>
        <dbReference type="Google" id="ProtNLM"/>
    </source>
</evidence>
<gene>
    <name evidence="2" type="ORF">ACFQRF_04050</name>
</gene>
<sequence length="72" mass="7637">MNDRPGADQEPQSRADGMTVVSYLLGGLAVWGGAGWLADWALGFETPVFLPIGLILGLAGAIYLIVTQYVRS</sequence>
<proteinExistence type="predicted"/>
<keyword evidence="3" id="KW-1185">Reference proteome</keyword>
<evidence type="ECO:0000313" key="3">
    <source>
        <dbReference type="Proteomes" id="UP001596540"/>
    </source>
</evidence>
<keyword evidence="1" id="KW-0812">Transmembrane</keyword>
<evidence type="ECO:0000256" key="1">
    <source>
        <dbReference type="SAM" id="Phobius"/>
    </source>
</evidence>
<dbReference type="EMBL" id="JBHTBH010000001">
    <property type="protein sequence ID" value="MFC7326905.1"/>
    <property type="molecule type" value="Genomic_DNA"/>
</dbReference>
<dbReference type="RefSeq" id="WP_379868883.1">
    <property type="nucleotide sequence ID" value="NZ_JBHTBH010000001.1"/>
</dbReference>
<comment type="caution">
    <text evidence="2">The sequence shown here is derived from an EMBL/GenBank/DDBJ whole genome shotgun (WGS) entry which is preliminary data.</text>
</comment>
<accession>A0ABW2KC92</accession>
<name>A0ABW2KC92_9ACTN</name>
<reference evidence="3" key="1">
    <citation type="journal article" date="2019" name="Int. J. Syst. Evol. Microbiol.">
        <title>The Global Catalogue of Microorganisms (GCM) 10K type strain sequencing project: providing services to taxonomists for standard genome sequencing and annotation.</title>
        <authorList>
            <consortium name="The Broad Institute Genomics Platform"/>
            <consortium name="The Broad Institute Genome Sequencing Center for Infectious Disease"/>
            <person name="Wu L."/>
            <person name="Ma J."/>
        </authorList>
    </citation>
    <scope>NUCLEOTIDE SEQUENCE [LARGE SCALE GENOMIC DNA]</scope>
    <source>
        <strain evidence="3">CGMCC 4.7382</strain>
    </source>
</reference>